<dbReference type="SUPFAM" id="SSF56399">
    <property type="entry name" value="ADP-ribosylation"/>
    <property type="match status" value="1"/>
</dbReference>
<evidence type="ECO:0000259" key="2">
    <source>
        <dbReference type="PROSITE" id="PS51059"/>
    </source>
</evidence>
<dbReference type="AlphaFoldDB" id="A0A8S3J4S9"/>
<dbReference type="InterPro" id="IPR051712">
    <property type="entry name" value="ARTD-AVP"/>
</dbReference>
<dbReference type="PANTHER" id="PTHR45740:SF2">
    <property type="entry name" value="POLY [ADP-RIBOSE] POLYMERASE"/>
    <property type="match status" value="1"/>
</dbReference>
<accession>A0A8S3J4S9</accession>
<dbReference type="EMBL" id="CAJOBJ010355512">
    <property type="protein sequence ID" value="CAF5213621.1"/>
    <property type="molecule type" value="Genomic_DNA"/>
</dbReference>
<feature type="non-terminal residue" evidence="4">
    <location>
        <position position="1"/>
    </location>
</feature>
<keyword evidence="1" id="KW-0328">Glycosyltransferase</keyword>
<evidence type="ECO:0000313" key="5">
    <source>
        <dbReference type="Proteomes" id="UP000681720"/>
    </source>
</evidence>
<comment type="caution">
    <text evidence="4">The sequence shown here is derived from an EMBL/GenBank/DDBJ whole genome shotgun (WGS) entry which is preliminary data.</text>
</comment>
<reference evidence="4" key="1">
    <citation type="submission" date="2021-02" db="EMBL/GenBank/DDBJ databases">
        <authorList>
            <person name="Nowell W R."/>
        </authorList>
    </citation>
    <scope>NUCLEOTIDE SEQUENCE</scope>
</reference>
<dbReference type="GO" id="GO:0003950">
    <property type="term" value="F:NAD+ poly-ADP-ribosyltransferase activity"/>
    <property type="evidence" value="ECO:0007669"/>
    <property type="project" value="UniProtKB-UniRule"/>
</dbReference>
<sequence>DCSLPVRWQSQSTNCTRFPLDEYENIKEKFDQTMSDGTVYGHGVYFATNAKYSHDYTRSNQSIERCMFVVLILVGKSILGNTSMKVPPK</sequence>
<dbReference type="GO" id="GO:0005634">
    <property type="term" value="C:nucleus"/>
    <property type="evidence" value="ECO:0007669"/>
    <property type="project" value="TreeGrafter"/>
</dbReference>
<dbReference type="EMBL" id="CAJOBH010252425">
    <property type="protein sequence ID" value="CAF5141692.1"/>
    <property type="molecule type" value="Genomic_DNA"/>
</dbReference>
<dbReference type="Proteomes" id="UP000681720">
    <property type="component" value="Unassembled WGS sequence"/>
</dbReference>
<dbReference type="Pfam" id="PF00644">
    <property type="entry name" value="PARP"/>
    <property type="match status" value="1"/>
</dbReference>
<proteinExistence type="predicted"/>
<organism evidence="4 5">
    <name type="scientific">Rotaria magnacalcarata</name>
    <dbReference type="NCBI Taxonomy" id="392030"/>
    <lineage>
        <taxon>Eukaryota</taxon>
        <taxon>Metazoa</taxon>
        <taxon>Spiralia</taxon>
        <taxon>Gnathifera</taxon>
        <taxon>Rotifera</taxon>
        <taxon>Eurotatoria</taxon>
        <taxon>Bdelloidea</taxon>
        <taxon>Philodinida</taxon>
        <taxon>Philodinidae</taxon>
        <taxon>Rotaria</taxon>
    </lineage>
</organism>
<dbReference type="GO" id="GO:1990404">
    <property type="term" value="F:NAD+-protein mono-ADP-ribosyltransferase activity"/>
    <property type="evidence" value="ECO:0007669"/>
    <property type="project" value="TreeGrafter"/>
</dbReference>
<dbReference type="Proteomes" id="UP000681967">
    <property type="component" value="Unassembled WGS sequence"/>
</dbReference>
<dbReference type="PROSITE" id="PS51059">
    <property type="entry name" value="PARP_CATALYTIC"/>
    <property type="match status" value="1"/>
</dbReference>
<dbReference type="EC" id="2.4.2.-" evidence="1"/>
<keyword evidence="1" id="KW-0520">NAD</keyword>
<evidence type="ECO:0000313" key="4">
    <source>
        <dbReference type="EMBL" id="CAF5213621.1"/>
    </source>
</evidence>
<name>A0A8S3J4S9_9BILA</name>
<dbReference type="Gene3D" id="3.90.228.10">
    <property type="match status" value="1"/>
</dbReference>
<evidence type="ECO:0000313" key="3">
    <source>
        <dbReference type="EMBL" id="CAF5141692.1"/>
    </source>
</evidence>
<gene>
    <name evidence="3" type="ORF">BYL167_LOCUS70296</name>
    <name evidence="4" type="ORF">GIL414_LOCUS80703</name>
</gene>
<feature type="domain" description="PARP catalytic" evidence="2">
    <location>
        <begin position="1"/>
        <end position="89"/>
    </location>
</feature>
<dbReference type="PANTHER" id="PTHR45740">
    <property type="entry name" value="POLY [ADP-RIBOSE] POLYMERASE"/>
    <property type="match status" value="1"/>
</dbReference>
<dbReference type="InterPro" id="IPR012317">
    <property type="entry name" value="Poly(ADP-ribose)pol_cat_dom"/>
</dbReference>
<keyword evidence="1" id="KW-0808">Transferase</keyword>
<evidence type="ECO:0000256" key="1">
    <source>
        <dbReference type="RuleBase" id="RU362114"/>
    </source>
</evidence>
<protein>
    <recommendedName>
        <fullName evidence="1">Poly [ADP-ribose] polymerase</fullName>
        <shortName evidence="1">PARP</shortName>
        <ecNumber evidence="1">2.4.2.-</ecNumber>
    </recommendedName>
</protein>